<accession>A0ABQ0CQM9</accession>
<name>A0ABQ0CQM9_9HYPO</name>
<reference evidence="3" key="1">
    <citation type="submission" date="2024-06" db="EMBL/GenBank/DDBJ databases">
        <title>Draft Genome Sequences of Epichloe bromicola Strains Isolated from Elymus ciliaris.</title>
        <authorList>
            <consortium name="Epichloe bromicola genome sequencing consortium"/>
            <person name="Miura A."/>
            <person name="Imano S."/>
            <person name="Ashida A."/>
            <person name="Sato I."/>
            <person name="Chiba S."/>
            <person name="Tanaka A."/>
            <person name="Camagna M."/>
            <person name="Takemoto D."/>
        </authorList>
    </citation>
    <scope>NUCLEOTIDE SEQUENCE [LARGE SCALE GENOMIC DNA]</scope>
    <source>
        <strain evidence="3">DP</strain>
    </source>
</reference>
<dbReference type="Proteomes" id="UP001562357">
    <property type="component" value="Unassembled WGS sequence"/>
</dbReference>
<dbReference type="EMBL" id="BAAFGZ010000146">
    <property type="protein sequence ID" value="GAB0135741.1"/>
    <property type="molecule type" value="Genomic_DNA"/>
</dbReference>
<evidence type="ECO:0000313" key="3">
    <source>
        <dbReference type="Proteomes" id="UP001562357"/>
    </source>
</evidence>
<gene>
    <name evidence="2" type="primary">g4068</name>
    <name evidence="2" type="ORF">EsDP_00004068</name>
</gene>
<protein>
    <submittedName>
        <fullName evidence="2">Uncharacterized protein</fullName>
    </submittedName>
</protein>
<proteinExistence type="predicted"/>
<organism evidence="2 3">
    <name type="scientific">Epichloe bromicola</name>
    <dbReference type="NCBI Taxonomy" id="79588"/>
    <lineage>
        <taxon>Eukaryota</taxon>
        <taxon>Fungi</taxon>
        <taxon>Dikarya</taxon>
        <taxon>Ascomycota</taxon>
        <taxon>Pezizomycotina</taxon>
        <taxon>Sordariomycetes</taxon>
        <taxon>Hypocreomycetidae</taxon>
        <taxon>Hypocreales</taxon>
        <taxon>Clavicipitaceae</taxon>
        <taxon>Epichloe</taxon>
    </lineage>
</organism>
<evidence type="ECO:0000313" key="2">
    <source>
        <dbReference type="EMBL" id="GAB0135741.1"/>
    </source>
</evidence>
<feature type="region of interest" description="Disordered" evidence="1">
    <location>
        <begin position="51"/>
        <end position="72"/>
    </location>
</feature>
<comment type="caution">
    <text evidence="2">The sequence shown here is derived from an EMBL/GenBank/DDBJ whole genome shotgun (WGS) entry which is preliminary data.</text>
</comment>
<evidence type="ECO:0000256" key="1">
    <source>
        <dbReference type="SAM" id="MobiDB-lite"/>
    </source>
</evidence>
<keyword evidence="3" id="KW-1185">Reference proteome</keyword>
<sequence length="86" mass="9406">MSRRPVHVVIHRDDTTVTVAGVFASLSDANAECLRLCEEAGLQLKGVKKGVEDGKSEGDMNPMKDEPLRWDSPEGLSCWVETHGVI</sequence>